<sequence>MREGYAWIVTEGLSSLLEPMEPEVINSMQGVLGVRPRVPNTTRVEDFRKRWNSSTEVTLFGLWAYDTVWALAMAVEKAGLTNSTSQKKNDTNNSTGILDFAGVRISETGPRLLNEILATKFRGLSENFSLVNGTLEPSKLEIFNVREQKEYIIGYWPKEENFLDAKLKLQDPKWPGNAKEKPTKLRIGIPVRQNINEFSKVENFSFDIFEEVVKNLTFPLFYEFLPFGGTYDELLMQIQNKEFDAIVGDITIVANRSNDIDFTLPFFESSVAMVVLTKHDERNDVHFHKTSKLEALAYN</sequence>
<reference evidence="1 2" key="1">
    <citation type="journal article" date="2022" name="DNA Res.">
        <title>Chromosomal-level genome assembly of the orchid tree Bauhinia variegata (Leguminosae; Cercidoideae) supports the allotetraploid origin hypothesis of Bauhinia.</title>
        <authorList>
            <person name="Zhong Y."/>
            <person name="Chen Y."/>
            <person name="Zheng D."/>
            <person name="Pang J."/>
            <person name="Liu Y."/>
            <person name="Luo S."/>
            <person name="Meng S."/>
            <person name="Qian L."/>
            <person name="Wei D."/>
            <person name="Dai S."/>
            <person name="Zhou R."/>
        </authorList>
    </citation>
    <scope>NUCLEOTIDE SEQUENCE [LARGE SCALE GENOMIC DNA]</scope>
    <source>
        <strain evidence="1">BV-YZ2020</strain>
    </source>
</reference>
<evidence type="ECO:0000313" key="1">
    <source>
        <dbReference type="EMBL" id="KAI4356978.1"/>
    </source>
</evidence>
<keyword evidence="2" id="KW-1185">Reference proteome</keyword>
<dbReference type="Proteomes" id="UP000828941">
    <property type="component" value="Chromosome 1"/>
</dbReference>
<dbReference type="EMBL" id="CM039426">
    <property type="protein sequence ID" value="KAI4356978.1"/>
    <property type="molecule type" value="Genomic_DNA"/>
</dbReference>
<evidence type="ECO:0000313" key="2">
    <source>
        <dbReference type="Proteomes" id="UP000828941"/>
    </source>
</evidence>
<gene>
    <name evidence="1" type="ORF">L6164_000954</name>
</gene>
<accession>A0ACB9Q833</accession>
<protein>
    <submittedName>
        <fullName evidence="1">Uncharacterized protein</fullName>
    </submittedName>
</protein>
<organism evidence="1 2">
    <name type="scientific">Bauhinia variegata</name>
    <name type="common">Purple orchid tree</name>
    <name type="synonym">Phanera variegata</name>
    <dbReference type="NCBI Taxonomy" id="167791"/>
    <lineage>
        <taxon>Eukaryota</taxon>
        <taxon>Viridiplantae</taxon>
        <taxon>Streptophyta</taxon>
        <taxon>Embryophyta</taxon>
        <taxon>Tracheophyta</taxon>
        <taxon>Spermatophyta</taxon>
        <taxon>Magnoliopsida</taxon>
        <taxon>eudicotyledons</taxon>
        <taxon>Gunneridae</taxon>
        <taxon>Pentapetalae</taxon>
        <taxon>rosids</taxon>
        <taxon>fabids</taxon>
        <taxon>Fabales</taxon>
        <taxon>Fabaceae</taxon>
        <taxon>Cercidoideae</taxon>
        <taxon>Cercideae</taxon>
        <taxon>Bauhiniinae</taxon>
        <taxon>Bauhinia</taxon>
    </lineage>
</organism>
<proteinExistence type="predicted"/>
<name>A0ACB9Q833_BAUVA</name>
<comment type="caution">
    <text evidence="1">The sequence shown here is derived from an EMBL/GenBank/DDBJ whole genome shotgun (WGS) entry which is preliminary data.</text>
</comment>